<dbReference type="EMBL" id="GGEC01000256">
    <property type="protein sequence ID" value="MBW80739.1"/>
    <property type="molecule type" value="Transcribed_RNA"/>
</dbReference>
<keyword evidence="1" id="KW-0472">Membrane</keyword>
<dbReference type="AlphaFoldDB" id="A0A2P2IHN1"/>
<feature type="transmembrane region" description="Helical" evidence="1">
    <location>
        <begin position="38"/>
        <end position="57"/>
    </location>
</feature>
<organism evidence="2">
    <name type="scientific">Rhizophora mucronata</name>
    <name type="common">Asiatic mangrove</name>
    <dbReference type="NCBI Taxonomy" id="61149"/>
    <lineage>
        <taxon>Eukaryota</taxon>
        <taxon>Viridiplantae</taxon>
        <taxon>Streptophyta</taxon>
        <taxon>Embryophyta</taxon>
        <taxon>Tracheophyta</taxon>
        <taxon>Spermatophyta</taxon>
        <taxon>Magnoliopsida</taxon>
        <taxon>eudicotyledons</taxon>
        <taxon>Gunneridae</taxon>
        <taxon>Pentapetalae</taxon>
        <taxon>rosids</taxon>
        <taxon>fabids</taxon>
        <taxon>Malpighiales</taxon>
        <taxon>Rhizophoraceae</taxon>
        <taxon>Rhizophora</taxon>
    </lineage>
</organism>
<proteinExistence type="predicted"/>
<sequence length="100" mass="11292">MFQSPSKDRLAITPCYLTTFTTAMQVKLHTKWYLSSHIFHVVLVVVYFCFLFGLFFLSPTRGGGHSGVGVCINLFVVLVQDAQEDPSTQKSNCISQETRR</sequence>
<reference evidence="2" key="1">
    <citation type="submission" date="2018-02" db="EMBL/GenBank/DDBJ databases">
        <title>Rhizophora mucronata_Transcriptome.</title>
        <authorList>
            <person name="Meera S.P."/>
            <person name="Sreeshan A."/>
            <person name="Augustine A."/>
        </authorList>
    </citation>
    <scope>NUCLEOTIDE SEQUENCE</scope>
    <source>
        <tissue evidence="2">Leaf</tissue>
    </source>
</reference>
<keyword evidence="1" id="KW-0812">Transmembrane</keyword>
<protein>
    <submittedName>
        <fullName evidence="2">Uncharacterized protein</fullName>
    </submittedName>
</protein>
<keyword evidence="1" id="KW-1133">Transmembrane helix</keyword>
<evidence type="ECO:0000256" key="1">
    <source>
        <dbReference type="SAM" id="Phobius"/>
    </source>
</evidence>
<name>A0A2P2IHN1_RHIMU</name>
<accession>A0A2P2IHN1</accession>
<evidence type="ECO:0000313" key="2">
    <source>
        <dbReference type="EMBL" id="MBW80739.1"/>
    </source>
</evidence>